<evidence type="ECO:0000313" key="2">
    <source>
        <dbReference type="EMBL" id="KAJ9137588.1"/>
    </source>
</evidence>
<accession>A0AA38R7I9</accession>
<evidence type="ECO:0000313" key="3">
    <source>
        <dbReference type="Proteomes" id="UP001174691"/>
    </source>
</evidence>
<dbReference type="Proteomes" id="UP001174691">
    <property type="component" value="Unassembled WGS sequence"/>
</dbReference>
<dbReference type="EMBL" id="JANBVN010000158">
    <property type="protein sequence ID" value="KAJ9137588.1"/>
    <property type="molecule type" value="Genomic_DNA"/>
</dbReference>
<dbReference type="AlphaFoldDB" id="A0AA38R7I9"/>
<proteinExistence type="predicted"/>
<comment type="caution">
    <text evidence="2">The sequence shown here is derived from an EMBL/GenBank/DDBJ whole genome shotgun (WGS) entry which is preliminary data.</text>
</comment>
<feature type="region of interest" description="Disordered" evidence="1">
    <location>
        <begin position="1"/>
        <end position="51"/>
    </location>
</feature>
<evidence type="ECO:0000256" key="1">
    <source>
        <dbReference type="SAM" id="MobiDB-lite"/>
    </source>
</evidence>
<reference evidence="2" key="1">
    <citation type="submission" date="2022-07" db="EMBL/GenBank/DDBJ databases">
        <title>Fungi with potential for degradation of polypropylene.</title>
        <authorList>
            <person name="Gostincar C."/>
        </authorList>
    </citation>
    <scope>NUCLEOTIDE SEQUENCE</scope>
    <source>
        <strain evidence="2">EXF-13287</strain>
    </source>
</reference>
<feature type="region of interest" description="Disordered" evidence="1">
    <location>
        <begin position="325"/>
        <end position="394"/>
    </location>
</feature>
<feature type="compositionally biased region" description="Basic and acidic residues" evidence="1">
    <location>
        <begin position="357"/>
        <end position="380"/>
    </location>
</feature>
<protein>
    <submittedName>
        <fullName evidence="2">Uncharacterized protein</fullName>
    </submittedName>
</protein>
<sequence>MAELKSIDGNRNLPSHRRSDLYGTTPPETANPYPLTPPATDERHRLAPDSSSVGEVVSIIEACRDRTATKAHTPFSEHRVARKQYSQLLELLQRNPSLGNYVNDKVRYDYEPDSEILVIRMPSPVHGFFTTFVTNEIRDQLKRVVEQGGAAGVFAAKIEDGGSSRLLLQEGISDEASVDPTEAVRREPDGQFQHQDAAYPGLVLEVSLSQDGKDLKKLASDYILRSSGDIKAVLGFDLNYGMASTVSLWRPNFTGEGGDEFEVLEARQEIAYQPFRSSDGLPVNEREELRLKLSDFATDELPSGDESVSFSISFEQLAKFLARAEQMHQAREPNSGRQSIKSTRRMRKRKASSSPADELRFEDEAKYRVRERNAAERAAAEDSDFQPTVAKRRL</sequence>
<keyword evidence="3" id="KW-1185">Reference proteome</keyword>
<gene>
    <name evidence="2" type="ORF">NKR19_g8169</name>
</gene>
<name>A0AA38R7I9_9PEZI</name>
<feature type="compositionally biased region" description="Basic residues" evidence="1">
    <location>
        <begin position="342"/>
        <end position="351"/>
    </location>
</feature>
<organism evidence="2 3">
    <name type="scientific">Coniochaeta hoffmannii</name>
    <dbReference type="NCBI Taxonomy" id="91930"/>
    <lineage>
        <taxon>Eukaryota</taxon>
        <taxon>Fungi</taxon>
        <taxon>Dikarya</taxon>
        <taxon>Ascomycota</taxon>
        <taxon>Pezizomycotina</taxon>
        <taxon>Sordariomycetes</taxon>
        <taxon>Sordariomycetidae</taxon>
        <taxon>Coniochaetales</taxon>
        <taxon>Coniochaetaceae</taxon>
        <taxon>Coniochaeta</taxon>
    </lineage>
</organism>